<dbReference type="Pfam" id="PF01926">
    <property type="entry name" value="MMR_HSR1"/>
    <property type="match status" value="1"/>
</dbReference>
<feature type="binding site" evidence="16">
    <location>
        <position position="325"/>
    </location>
    <ligand>
        <name>Ca(2+)</name>
        <dbReference type="ChEBI" id="CHEBI:29108"/>
        <label>1</label>
    </ligand>
</feature>
<dbReference type="Pfam" id="PF00141">
    <property type="entry name" value="peroxidase"/>
    <property type="match status" value="1"/>
</dbReference>
<comment type="similarity">
    <text evidence="3">Belongs to the peroxidase family. Ascorbate peroxidase subfamily.</text>
</comment>
<feature type="binding site" evidence="15">
    <location>
        <position position="414"/>
    </location>
    <ligand>
        <name>substrate</name>
    </ligand>
</feature>
<evidence type="ECO:0000256" key="14">
    <source>
        <dbReference type="PIRSR" id="PIRSR600823-1"/>
    </source>
</evidence>
<feature type="disulfide bond" evidence="18">
    <location>
        <begin position="372"/>
        <end position="574"/>
    </location>
</feature>
<dbReference type="NCBIfam" id="TIGR00231">
    <property type="entry name" value="small_GTP"/>
    <property type="match status" value="1"/>
</dbReference>
<dbReference type="GO" id="GO:0006979">
    <property type="term" value="P:response to oxidative stress"/>
    <property type="evidence" value="ECO:0007669"/>
    <property type="project" value="InterPro"/>
</dbReference>
<dbReference type="EMBL" id="KJ808798">
    <property type="protein sequence ID" value="AII99882.1"/>
    <property type="molecule type" value="Genomic_DNA"/>
</dbReference>
<dbReference type="SUPFAM" id="SSF48113">
    <property type="entry name" value="Heme-dependent peroxidases"/>
    <property type="match status" value="1"/>
</dbReference>
<name>A0A076L220_CICAR</name>
<dbReference type="InterPro" id="IPR019793">
    <property type="entry name" value="Peroxidases_heam-ligand_BS"/>
</dbReference>
<evidence type="ECO:0000256" key="5">
    <source>
        <dbReference type="ARBA" id="ARBA00022559"/>
    </source>
</evidence>
<evidence type="ECO:0000256" key="17">
    <source>
        <dbReference type="PIRSR" id="PIRSR600823-4"/>
    </source>
</evidence>
<dbReference type="InterPro" id="IPR016496">
    <property type="entry name" value="GTPase_HflX"/>
</dbReference>
<evidence type="ECO:0000256" key="2">
    <source>
        <dbReference type="ARBA" id="ARBA00002322"/>
    </source>
</evidence>
<evidence type="ECO:0000313" key="21">
    <source>
        <dbReference type="EMBL" id="AII99882.1"/>
    </source>
</evidence>
<feature type="disulfide bond" evidence="18">
    <location>
        <begin position="451"/>
        <end position="483"/>
    </location>
</feature>
<evidence type="ECO:0000256" key="13">
    <source>
        <dbReference type="ARBA" id="ARBA00023324"/>
    </source>
</evidence>
<dbReference type="GO" id="GO:0042744">
    <property type="term" value="P:hydrogen peroxide catabolic process"/>
    <property type="evidence" value="ECO:0007669"/>
    <property type="project" value="UniProtKB-KW"/>
</dbReference>
<dbReference type="Gene3D" id="1.10.520.10">
    <property type="match status" value="1"/>
</dbReference>
<dbReference type="FunFam" id="3.40.50.300:FF:000173">
    <property type="entry name" value="GTPase HflX"/>
    <property type="match status" value="1"/>
</dbReference>
<keyword evidence="6" id="KW-0349">Heme</keyword>
<dbReference type="GO" id="GO:0020037">
    <property type="term" value="F:heme binding"/>
    <property type="evidence" value="ECO:0007669"/>
    <property type="project" value="InterPro"/>
</dbReference>
<keyword evidence="13" id="KW-0376">Hydrogen peroxide</keyword>
<dbReference type="PRINTS" id="PR00461">
    <property type="entry name" value="PLPEROXIDASE"/>
</dbReference>
<proteinExistence type="inferred from homology"/>
<dbReference type="SUPFAM" id="SSF52540">
    <property type="entry name" value="P-loop containing nucleoside triphosphate hydrolases"/>
    <property type="match status" value="1"/>
</dbReference>
<reference evidence="21" key="1">
    <citation type="submission" date="2014-05" db="EMBL/GenBank/DDBJ databases">
        <title>Genome-wide identification of stress proteins in chickpea genome.</title>
        <authorList>
            <person name="Sharma R."/>
            <person name="Suresh C.G."/>
        </authorList>
    </citation>
    <scope>NUCLEOTIDE SEQUENCE</scope>
    <source>
        <strain evidence="21">PER12</strain>
    </source>
</reference>
<dbReference type="InterPro" id="IPR000823">
    <property type="entry name" value="Peroxidase_pln"/>
</dbReference>
<feature type="binding site" evidence="16">
    <location>
        <position position="496"/>
    </location>
    <ligand>
        <name>Ca(2+)</name>
        <dbReference type="ChEBI" id="CHEBI:29108"/>
        <label>2</label>
    </ligand>
</feature>
<evidence type="ECO:0000259" key="20">
    <source>
        <dbReference type="PROSITE" id="PS51705"/>
    </source>
</evidence>
<feature type="binding site" evidence="16">
    <location>
        <position position="321"/>
    </location>
    <ligand>
        <name>Ca(2+)</name>
        <dbReference type="ChEBI" id="CHEBI:29108"/>
        <label>1</label>
    </ligand>
</feature>
<keyword evidence="5 21" id="KW-0575">Peroxidase</keyword>
<dbReference type="CDD" id="cd00693">
    <property type="entry name" value="secretory_peroxidase"/>
    <property type="match status" value="1"/>
</dbReference>
<evidence type="ECO:0000256" key="18">
    <source>
        <dbReference type="PIRSR" id="PIRSR600823-5"/>
    </source>
</evidence>
<evidence type="ECO:0000256" key="15">
    <source>
        <dbReference type="PIRSR" id="PIRSR600823-2"/>
    </source>
</evidence>
<dbReference type="PRINTS" id="PR00458">
    <property type="entry name" value="PEROXIDASE"/>
</dbReference>
<dbReference type="InterPro" id="IPR033905">
    <property type="entry name" value="Secretory_peroxidase"/>
</dbReference>
<dbReference type="PROSITE" id="PS00435">
    <property type="entry name" value="PEROXIDASE_1"/>
    <property type="match status" value="1"/>
</dbReference>
<comment type="cofactor">
    <cofactor evidence="16">
        <name>Ca(2+)</name>
        <dbReference type="ChEBI" id="CHEBI:29108"/>
    </cofactor>
    <text evidence="16">Binds 2 calcium ions per subunit.</text>
</comment>
<feature type="binding site" evidence="16">
    <location>
        <position position="445"/>
    </location>
    <ligand>
        <name>Ca(2+)</name>
        <dbReference type="ChEBI" id="CHEBI:29108"/>
        <label>2</label>
    </ligand>
</feature>
<dbReference type="NCBIfam" id="TIGR03156">
    <property type="entry name" value="GTP_HflX"/>
    <property type="match status" value="1"/>
</dbReference>
<protein>
    <recommendedName>
        <fullName evidence="4">peroxidase</fullName>
        <ecNumber evidence="4">1.11.1.7</ecNumber>
    </recommendedName>
</protein>
<dbReference type="InterPro" id="IPR032305">
    <property type="entry name" value="GTP-bd_M"/>
</dbReference>
<dbReference type="Pfam" id="PF16360">
    <property type="entry name" value="GTP-bdg_M"/>
    <property type="match status" value="1"/>
</dbReference>
<feature type="binding site" description="axial binding residue" evidence="16">
    <location>
        <position position="444"/>
    </location>
    <ligand>
        <name>heme b</name>
        <dbReference type="ChEBI" id="CHEBI:60344"/>
    </ligand>
    <ligandPart>
        <name>Fe</name>
        <dbReference type="ChEBI" id="CHEBI:18248"/>
    </ligandPart>
</feature>
<evidence type="ECO:0000256" key="1">
    <source>
        <dbReference type="ARBA" id="ARBA00000189"/>
    </source>
</evidence>
<dbReference type="PROSITE" id="PS50873">
    <property type="entry name" value="PEROXIDASE_4"/>
    <property type="match status" value="1"/>
</dbReference>
<dbReference type="InterPro" id="IPR019794">
    <property type="entry name" value="Peroxidases_AS"/>
</dbReference>
<evidence type="ECO:0000256" key="8">
    <source>
        <dbReference type="ARBA" id="ARBA00022837"/>
    </source>
</evidence>
<feature type="binding site" evidence="16">
    <location>
        <position position="327"/>
    </location>
    <ligand>
        <name>Ca(2+)</name>
        <dbReference type="ChEBI" id="CHEBI:29108"/>
        <label>1</label>
    </ligand>
</feature>
<dbReference type="FunFam" id="1.10.520.10:FF:000001">
    <property type="entry name" value="Peroxidase"/>
    <property type="match status" value="1"/>
</dbReference>
<keyword evidence="7 16" id="KW-0479">Metal-binding</keyword>
<feature type="active site" description="Proton acceptor" evidence="14">
    <location>
        <position position="317"/>
    </location>
</feature>
<dbReference type="PANTHER" id="PTHR31388">
    <property type="entry name" value="PEROXIDASE 72-RELATED"/>
    <property type="match status" value="1"/>
</dbReference>
<dbReference type="EC" id="1.11.1.7" evidence="4"/>
<feature type="domain" description="Plant heme peroxidase family profile" evidence="19">
    <location>
        <begin position="276"/>
        <end position="578"/>
    </location>
</feature>
<feature type="domain" description="Hflx-type G" evidence="20">
    <location>
        <begin position="59"/>
        <end position="225"/>
    </location>
</feature>
<evidence type="ECO:0000256" key="11">
    <source>
        <dbReference type="ARBA" id="ARBA00023157"/>
    </source>
</evidence>
<dbReference type="Gene3D" id="6.10.250.2860">
    <property type="match status" value="1"/>
</dbReference>
<accession>A0A076L220</accession>
<evidence type="ECO:0000256" key="7">
    <source>
        <dbReference type="ARBA" id="ARBA00022723"/>
    </source>
</evidence>
<dbReference type="Gene3D" id="3.40.50.300">
    <property type="entry name" value="P-loop containing nucleotide triphosphate hydrolases"/>
    <property type="match status" value="1"/>
</dbReference>
<dbReference type="InterPro" id="IPR027417">
    <property type="entry name" value="P-loop_NTPase"/>
</dbReference>
<feature type="binding site" evidence="16">
    <location>
        <position position="339"/>
    </location>
    <ligand>
        <name>Ca(2+)</name>
        <dbReference type="ChEBI" id="CHEBI:29108"/>
        <label>1</label>
    </ligand>
</feature>
<dbReference type="InterPro" id="IPR006073">
    <property type="entry name" value="GTP-bd"/>
</dbReference>
<feature type="site" description="Transition state stabilizer" evidence="17">
    <location>
        <position position="313"/>
    </location>
</feature>
<dbReference type="Gene3D" id="1.10.420.10">
    <property type="entry name" value="Peroxidase, domain 2"/>
    <property type="match status" value="1"/>
</dbReference>
<feature type="disulfide bond" evidence="18">
    <location>
        <begin position="319"/>
        <end position="324"/>
    </location>
</feature>
<dbReference type="PANTHER" id="PTHR31388:SF164">
    <property type="entry name" value="PEROXIDASE 9"/>
    <property type="match status" value="1"/>
</dbReference>
<comment type="function">
    <text evidence="2">Removal of H(2)O(2), oxidation of toxic reductants, biosynthesis and degradation of lignin, suberization, auxin catabolism, response to environmental stresses such as wounding, pathogen attack and oxidative stress. These functions might be dependent on each isozyme/isoform in each plant tissue.</text>
</comment>
<evidence type="ECO:0000256" key="4">
    <source>
        <dbReference type="ARBA" id="ARBA00012313"/>
    </source>
</evidence>
<keyword evidence="12" id="KW-0325">Glycoprotein</keyword>
<organism evidence="21">
    <name type="scientific">Cicer arietinum</name>
    <name type="common">Chickpea</name>
    <name type="synonym">Garbanzo</name>
    <dbReference type="NCBI Taxonomy" id="3827"/>
    <lineage>
        <taxon>Eukaryota</taxon>
        <taxon>Viridiplantae</taxon>
        <taxon>Streptophyta</taxon>
        <taxon>Embryophyta</taxon>
        <taxon>Tracheophyta</taxon>
        <taxon>Spermatophyta</taxon>
        <taxon>Magnoliopsida</taxon>
        <taxon>eudicotyledons</taxon>
        <taxon>Gunneridae</taxon>
        <taxon>Pentapetalae</taxon>
        <taxon>rosids</taxon>
        <taxon>fabids</taxon>
        <taxon>Fabales</taxon>
        <taxon>Fabaceae</taxon>
        <taxon>Papilionoideae</taxon>
        <taxon>50 kb inversion clade</taxon>
        <taxon>NPAAA clade</taxon>
        <taxon>Hologalegina</taxon>
        <taxon>IRL clade</taxon>
        <taxon>Cicereae</taxon>
        <taxon>Cicer</taxon>
    </lineage>
</organism>
<keyword evidence="11 18" id="KW-1015">Disulfide bond</keyword>
<keyword evidence="10 16" id="KW-0408">Iron</keyword>
<dbReference type="InterPro" id="IPR002016">
    <property type="entry name" value="Haem_peroxidase"/>
</dbReference>
<feature type="binding site" evidence="16">
    <location>
        <position position="318"/>
    </location>
    <ligand>
        <name>Ca(2+)</name>
        <dbReference type="ChEBI" id="CHEBI:29108"/>
        <label>1</label>
    </ligand>
</feature>
<dbReference type="GO" id="GO:0046872">
    <property type="term" value="F:metal ion binding"/>
    <property type="evidence" value="ECO:0007669"/>
    <property type="project" value="UniProtKB-KW"/>
</dbReference>
<evidence type="ECO:0000256" key="6">
    <source>
        <dbReference type="ARBA" id="ARBA00022617"/>
    </source>
</evidence>
<dbReference type="PROSITE" id="PS00436">
    <property type="entry name" value="PEROXIDASE_2"/>
    <property type="match status" value="1"/>
</dbReference>
<feature type="disulfide bond" evidence="18">
    <location>
        <begin position="286"/>
        <end position="366"/>
    </location>
</feature>
<keyword evidence="8 16" id="KW-0106">Calcium</keyword>
<comment type="cofactor">
    <cofactor evidence="16">
        <name>heme b</name>
        <dbReference type="ChEBI" id="CHEBI:60344"/>
    </cofactor>
    <text evidence="16">Binds 1 heme b (iron(II)-protoporphyrin IX) group per subunit.</text>
</comment>
<feature type="binding site" evidence="16">
    <location>
        <position position="323"/>
    </location>
    <ligand>
        <name>Ca(2+)</name>
        <dbReference type="ChEBI" id="CHEBI:29108"/>
        <label>1</label>
    </ligand>
</feature>
<dbReference type="InterPro" id="IPR005225">
    <property type="entry name" value="Small_GTP-bd"/>
</dbReference>
<dbReference type="AlphaFoldDB" id="A0A076L220"/>
<evidence type="ECO:0000256" key="16">
    <source>
        <dbReference type="PIRSR" id="PIRSR600823-3"/>
    </source>
</evidence>
<dbReference type="GO" id="GO:0140825">
    <property type="term" value="F:lactoperoxidase activity"/>
    <property type="evidence" value="ECO:0007669"/>
    <property type="project" value="UniProtKB-EC"/>
</dbReference>
<evidence type="ECO:0000256" key="12">
    <source>
        <dbReference type="ARBA" id="ARBA00023180"/>
    </source>
</evidence>
<evidence type="ECO:0000256" key="10">
    <source>
        <dbReference type="ARBA" id="ARBA00023004"/>
    </source>
</evidence>
<feature type="binding site" evidence="16">
    <location>
        <position position="504"/>
    </location>
    <ligand>
        <name>Ca(2+)</name>
        <dbReference type="ChEBI" id="CHEBI:29108"/>
        <label>2</label>
    </ligand>
</feature>
<comment type="catalytic activity">
    <reaction evidence="1">
        <text>2 a phenolic donor + H2O2 = 2 a phenolic radical donor + 2 H2O</text>
        <dbReference type="Rhea" id="RHEA:56136"/>
        <dbReference type="ChEBI" id="CHEBI:15377"/>
        <dbReference type="ChEBI" id="CHEBI:16240"/>
        <dbReference type="ChEBI" id="CHEBI:139520"/>
        <dbReference type="ChEBI" id="CHEBI:139521"/>
        <dbReference type="EC" id="1.11.1.7"/>
    </reaction>
</comment>
<dbReference type="CDD" id="cd01878">
    <property type="entry name" value="HflX"/>
    <property type="match status" value="1"/>
</dbReference>
<evidence type="ECO:0000259" key="19">
    <source>
        <dbReference type="PROSITE" id="PS50873"/>
    </source>
</evidence>
<keyword evidence="9" id="KW-0560">Oxidoreductase</keyword>
<sequence length="578" mass="63729">MWTHLERQSGGQVKGMGEKQIEVDKRILRNQIGVLKKELESVRKHRKQYRNRRISVPVPVVSLVGYTNAGKSTLLNQLTGADVLAEDKLFATLDPTTRRVQMKNGKEFLLTDTVGFIQKLPTTLVAAFRATLEEISESSLMVHVVDISHPLAEQQINAVEKVLSELDVSSIPRLMVWNKIDNASDPQKIRLEAEKRDDVVCISALSGDGLPEFCNAVQDQLKDSMVWVEALLPFENGDLLSTIHQVGMVEKTAHPAGFNFGWGGHHGGTTRGMSFGLSPQFYQFSCPQANDIVMSVLEKAIAKDIRTAASLLRLHFHDCFVQGCDASILLDDSAAIASEKNGGPNKNSVRGFEVIDKIKSKLEQACPQTVSCADIVALAARGSTVLSGGPNWELPLGRRDSKTASLRGSNKNIPPPNATIEGLLTFFKRQGLDEVDLVALSGAHTIGVAKCATFKQRLYNQNGNNQPDENLDKSFYFDLKTVCPKSGGDNKISPLDFGSPRMFDNTYYKLLLRGKGLLNSDEVLLTGSVKETHELVKKYAQDESLFFEQFALSMIKLGNLRPLTGFNGEVRKNCRLVN</sequence>
<dbReference type="GO" id="GO:0005525">
    <property type="term" value="F:GTP binding"/>
    <property type="evidence" value="ECO:0007669"/>
    <property type="project" value="InterPro"/>
</dbReference>
<evidence type="ECO:0000256" key="3">
    <source>
        <dbReference type="ARBA" id="ARBA00006873"/>
    </source>
</evidence>
<dbReference type="InterPro" id="IPR030394">
    <property type="entry name" value="G_HFLX_dom"/>
</dbReference>
<evidence type="ECO:0000256" key="9">
    <source>
        <dbReference type="ARBA" id="ARBA00023002"/>
    </source>
</evidence>
<dbReference type="PROSITE" id="PS51705">
    <property type="entry name" value="G_HFLX"/>
    <property type="match status" value="1"/>
</dbReference>
<dbReference type="FunFam" id="1.10.420.10:FF:000001">
    <property type="entry name" value="Peroxidase"/>
    <property type="match status" value="1"/>
</dbReference>
<dbReference type="InterPro" id="IPR010255">
    <property type="entry name" value="Haem_peroxidase_sf"/>
</dbReference>